<protein>
    <recommendedName>
        <fullName evidence="3">Hydrolase family protein / HAD-superfamily protein</fullName>
    </recommendedName>
</protein>
<dbReference type="Proteomes" id="UP001159364">
    <property type="component" value="Linkage Group LG04"/>
</dbReference>
<organism evidence="1 2">
    <name type="scientific">Erythroxylum novogranatense</name>
    <dbReference type="NCBI Taxonomy" id="1862640"/>
    <lineage>
        <taxon>Eukaryota</taxon>
        <taxon>Viridiplantae</taxon>
        <taxon>Streptophyta</taxon>
        <taxon>Embryophyta</taxon>
        <taxon>Tracheophyta</taxon>
        <taxon>Spermatophyta</taxon>
        <taxon>Magnoliopsida</taxon>
        <taxon>eudicotyledons</taxon>
        <taxon>Gunneridae</taxon>
        <taxon>Pentapetalae</taxon>
        <taxon>rosids</taxon>
        <taxon>fabids</taxon>
        <taxon>Malpighiales</taxon>
        <taxon>Erythroxylaceae</taxon>
        <taxon>Erythroxylum</taxon>
    </lineage>
</organism>
<dbReference type="FunFam" id="3.40.50.1000:FF:000137">
    <property type="entry name" value="Hydrolase family protein / HAD-superfamily protein"/>
    <property type="match status" value="1"/>
</dbReference>
<evidence type="ECO:0000313" key="2">
    <source>
        <dbReference type="Proteomes" id="UP001159364"/>
    </source>
</evidence>
<evidence type="ECO:0000313" key="1">
    <source>
        <dbReference type="EMBL" id="KAJ8768710.1"/>
    </source>
</evidence>
<dbReference type="PANTHER" id="PTHR14269">
    <property type="entry name" value="CDP-DIACYLGLYCEROL--GLYCEROL-3-PHOSPHATE 3-PHOSPHATIDYLTRANSFERASE-RELATED"/>
    <property type="match status" value="1"/>
</dbReference>
<evidence type="ECO:0008006" key="3">
    <source>
        <dbReference type="Google" id="ProtNLM"/>
    </source>
</evidence>
<accession>A0AAV8TR25</accession>
<keyword evidence="2" id="KW-1185">Reference proteome</keyword>
<name>A0AAV8TR25_9ROSI</name>
<dbReference type="InterPro" id="IPR006357">
    <property type="entry name" value="HAD-SF_hydro_IIA"/>
</dbReference>
<dbReference type="SUPFAM" id="SSF56784">
    <property type="entry name" value="HAD-like"/>
    <property type="match status" value="1"/>
</dbReference>
<dbReference type="InterPro" id="IPR050324">
    <property type="entry name" value="CDP-alcohol_PTase-I"/>
</dbReference>
<dbReference type="GO" id="GO:0005739">
    <property type="term" value="C:mitochondrion"/>
    <property type="evidence" value="ECO:0007669"/>
    <property type="project" value="TreeGrafter"/>
</dbReference>
<gene>
    <name evidence="1" type="ORF">K2173_023614</name>
</gene>
<dbReference type="EMBL" id="JAIWQS010000004">
    <property type="protein sequence ID" value="KAJ8768710.1"/>
    <property type="molecule type" value="Genomic_DNA"/>
</dbReference>
<dbReference type="InterPro" id="IPR036412">
    <property type="entry name" value="HAD-like_sf"/>
</dbReference>
<dbReference type="NCBIfam" id="TIGR01456">
    <property type="entry name" value="CECR5"/>
    <property type="match status" value="1"/>
</dbReference>
<dbReference type="InterPro" id="IPR023214">
    <property type="entry name" value="HAD_sf"/>
</dbReference>
<dbReference type="InterPro" id="IPR006353">
    <property type="entry name" value="HAD-SF_hydro_IIA_CECR5"/>
</dbReference>
<dbReference type="PANTHER" id="PTHR14269:SF4">
    <property type="entry name" value="CAT EYE SYNDROME CRITICAL REGION PROTEIN 5"/>
    <property type="match status" value="1"/>
</dbReference>
<dbReference type="Pfam" id="PF13242">
    <property type="entry name" value="Hydrolase_like"/>
    <property type="match status" value="1"/>
</dbReference>
<proteinExistence type="predicted"/>
<sequence length="379" mass="41872">MRLAVGVARAVQKQRSLSSFLNSLSRFFSQLPSRSDRPSFGIAFDIDGVILRGESPIGGSPQALRRLYNRSGALEIPFVFLTNGGGFPESRRASELSKLLGLNISPLQVVQGHTPFKQLAHRFENDLVVAVGKGEPAAVLSEYGFKNVLSMDDYASCFDGIDPLVQYKMWTTATKKSCTEDMPSKHAIYRQKVKAAFIVSDSVDWSRDIQVLFDILRTGGLPGREIGHQPHLYFANDDLAYQATFPSERLGMGAFRIALESIFNSIHPNALQYTSFGKPNPFVFKNAEAVLQQLVSAHCGTQLLQDSNLIDHHFGTVYMVGDNPSVDIRGARQAGDPWFSILTRTGVFKGTENDTNFPADLVVNTVEEAVDYILKRECA</sequence>
<dbReference type="Gene3D" id="3.40.50.1000">
    <property type="entry name" value="HAD superfamily/HAD-like"/>
    <property type="match status" value="2"/>
</dbReference>
<comment type="caution">
    <text evidence="1">The sequence shown here is derived from an EMBL/GenBank/DDBJ whole genome shotgun (WGS) entry which is preliminary data.</text>
</comment>
<dbReference type="Pfam" id="PF13344">
    <property type="entry name" value="Hydrolase_6"/>
    <property type="match status" value="1"/>
</dbReference>
<reference evidence="1 2" key="1">
    <citation type="submission" date="2021-09" db="EMBL/GenBank/DDBJ databases">
        <title>Genomic insights and catalytic innovation underlie evolution of tropane alkaloids biosynthesis.</title>
        <authorList>
            <person name="Wang Y.-J."/>
            <person name="Tian T."/>
            <person name="Huang J.-P."/>
            <person name="Huang S.-X."/>
        </authorList>
    </citation>
    <scope>NUCLEOTIDE SEQUENCE [LARGE SCALE GENOMIC DNA]</scope>
    <source>
        <strain evidence="1">KIB-2018</strain>
        <tissue evidence="1">Leaf</tissue>
    </source>
</reference>
<dbReference type="AlphaFoldDB" id="A0AAV8TR25"/>
<dbReference type="NCBIfam" id="TIGR01460">
    <property type="entry name" value="HAD-SF-IIA"/>
    <property type="match status" value="1"/>
</dbReference>
<dbReference type="GO" id="GO:0046474">
    <property type="term" value="P:glycerophospholipid biosynthetic process"/>
    <property type="evidence" value="ECO:0007669"/>
    <property type="project" value="TreeGrafter"/>
</dbReference>